<proteinExistence type="predicted"/>
<organism evidence="2 3">
    <name type="scientific">Steinernema glaseri</name>
    <dbReference type="NCBI Taxonomy" id="37863"/>
    <lineage>
        <taxon>Eukaryota</taxon>
        <taxon>Metazoa</taxon>
        <taxon>Ecdysozoa</taxon>
        <taxon>Nematoda</taxon>
        <taxon>Chromadorea</taxon>
        <taxon>Rhabditida</taxon>
        <taxon>Tylenchina</taxon>
        <taxon>Panagrolaimomorpha</taxon>
        <taxon>Strongyloidoidea</taxon>
        <taxon>Steinernematidae</taxon>
        <taxon>Steinernema</taxon>
    </lineage>
</organism>
<feature type="compositionally biased region" description="Basic and acidic residues" evidence="1">
    <location>
        <begin position="72"/>
        <end position="85"/>
    </location>
</feature>
<protein>
    <submittedName>
        <fullName evidence="3">Transcriptional regulator</fullName>
    </submittedName>
</protein>
<reference evidence="3" key="1">
    <citation type="submission" date="2016-11" db="UniProtKB">
        <authorList>
            <consortium name="WormBaseParasite"/>
        </authorList>
    </citation>
    <scope>IDENTIFICATION</scope>
</reference>
<sequence>MFERRVYLCSIHQTNVMKACLVQNNLTSVSNTDIRERLKAHVARLPEVYLCSIHQTNVMADSILCACPHPTPPEKDLRSDRKDRQVATPGS</sequence>
<feature type="region of interest" description="Disordered" evidence="1">
    <location>
        <begin position="71"/>
        <end position="91"/>
    </location>
</feature>
<dbReference type="Proteomes" id="UP000095287">
    <property type="component" value="Unplaced"/>
</dbReference>
<keyword evidence="2" id="KW-1185">Reference proteome</keyword>
<name>A0A1I7YT34_9BILA</name>
<evidence type="ECO:0000313" key="2">
    <source>
        <dbReference type="Proteomes" id="UP000095287"/>
    </source>
</evidence>
<evidence type="ECO:0000313" key="3">
    <source>
        <dbReference type="WBParaSite" id="L893_g19210.t1"/>
    </source>
</evidence>
<dbReference type="AlphaFoldDB" id="A0A1I7YT34"/>
<accession>A0A1I7YT34</accession>
<dbReference type="WBParaSite" id="L893_g19210.t1">
    <property type="protein sequence ID" value="L893_g19210.t1"/>
    <property type="gene ID" value="L893_g19210"/>
</dbReference>
<evidence type="ECO:0000256" key="1">
    <source>
        <dbReference type="SAM" id="MobiDB-lite"/>
    </source>
</evidence>